<accession>A0AAN7PI66</accession>
<organism evidence="1 2">
    <name type="scientific">Trapa incisa</name>
    <dbReference type="NCBI Taxonomy" id="236973"/>
    <lineage>
        <taxon>Eukaryota</taxon>
        <taxon>Viridiplantae</taxon>
        <taxon>Streptophyta</taxon>
        <taxon>Embryophyta</taxon>
        <taxon>Tracheophyta</taxon>
        <taxon>Spermatophyta</taxon>
        <taxon>Magnoliopsida</taxon>
        <taxon>eudicotyledons</taxon>
        <taxon>Gunneridae</taxon>
        <taxon>Pentapetalae</taxon>
        <taxon>rosids</taxon>
        <taxon>malvids</taxon>
        <taxon>Myrtales</taxon>
        <taxon>Lythraceae</taxon>
        <taxon>Trapa</taxon>
    </lineage>
</organism>
<gene>
    <name evidence="1" type="ORF">SAY87_027556</name>
</gene>
<proteinExistence type="predicted"/>
<dbReference type="EMBL" id="JAXIOK010000018">
    <property type="protein sequence ID" value="KAK4750107.1"/>
    <property type="molecule type" value="Genomic_DNA"/>
</dbReference>
<evidence type="ECO:0000313" key="2">
    <source>
        <dbReference type="Proteomes" id="UP001345219"/>
    </source>
</evidence>
<sequence>MSLSFRSQQTELTVKHITLFLSPFKGRFEDCEYRREQQLVTFLDKFEENELKGGFLFTLQIYLCKSLTGQQGEGGGRRRKQQKDCQSEAAVAQGAHSGARGRGGYCCAAVQRCNN</sequence>
<name>A0AAN7PI66_9MYRT</name>
<keyword evidence="2" id="KW-1185">Reference proteome</keyword>
<evidence type="ECO:0000313" key="1">
    <source>
        <dbReference type="EMBL" id="KAK4750107.1"/>
    </source>
</evidence>
<dbReference type="AlphaFoldDB" id="A0AAN7PI66"/>
<comment type="caution">
    <text evidence="1">The sequence shown here is derived from an EMBL/GenBank/DDBJ whole genome shotgun (WGS) entry which is preliminary data.</text>
</comment>
<protein>
    <submittedName>
        <fullName evidence="1">Uncharacterized protein</fullName>
    </submittedName>
</protein>
<dbReference type="Proteomes" id="UP001345219">
    <property type="component" value="Chromosome 21"/>
</dbReference>
<reference evidence="1 2" key="1">
    <citation type="journal article" date="2023" name="Hortic Res">
        <title>Pangenome of water caltrop reveals structural variations and asymmetric subgenome divergence after allopolyploidization.</title>
        <authorList>
            <person name="Zhang X."/>
            <person name="Chen Y."/>
            <person name="Wang L."/>
            <person name="Yuan Y."/>
            <person name="Fang M."/>
            <person name="Shi L."/>
            <person name="Lu R."/>
            <person name="Comes H.P."/>
            <person name="Ma Y."/>
            <person name="Chen Y."/>
            <person name="Huang G."/>
            <person name="Zhou Y."/>
            <person name="Zheng Z."/>
            <person name="Qiu Y."/>
        </authorList>
    </citation>
    <scope>NUCLEOTIDE SEQUENCE [LARGE SCALE GENOMIC DNA]</scope>
    <source>
        <tissue evidence="1">Roots</tissue>
    </source>
</reference>